<gene>
    <name evidence="1" type="ORF">C7P63_03445</name>
</gene>
<evidence type="ECO:0000313" key="1">
    <source>
        <dbReference type="EMBL" id="RST90144.1"/>
    </source>
</evidence>
<dbReference type="OrthoDB" id="2151809at2"/>
<proteinExistence type="predicted"/>
<reference evidence="1 2" key="1">
    <citation type="submission" date="2018-03" db="EMBL/GenBank/DDBJ databases">
        <authorList>
            <person name="Gulvik C.A."/>
        </authorList>
    </citation>
    <scope>NUCLEOTIDE SEQUENCE [LARGE SCALE GENOMIC DNA]</scope>
    <source>
        <strain evidence="1 2">JCM 31581</strain>
    </source>
</reference>
<dbReference type="AlphaFoldDB" id="A0A429Z8X2"/>
<dbReference type="InterPro" id="IPR021351">
    <property type="entry name" value="DUF2969"/>
</dbReference>
<comment type="caution">
    <text evidence="1">The sequence shown here is derived from an EMBL/GenBank/DDBJ whole genome shotgun (WGS) entry which is preliminary data.</text>
</comment>
<keyword evidence="2" id="KW-1185">Reference proteome</keyword>
<name>A0A429Z8X2_9ENTE</name>
<dbReference type="EMBL" id="PXZH01000001">
    <property type="protein sequence ID" value="RST90144.1"/>
    <property type="molecule type" value="Genomic_DNA"/>
</dbReference>
<accession>A0A429Z8X2</accession>
<evidence type="ECO:0000313" key="2">
    <source>
        <dbReference type="Proteomes" id="UP000277864"/>
    </source>
</evidence>
<protein>
    <submittedName>
        <fullName evidence="1">DUF2969 domain-containing protein</fullName>
    </submittedName>
</protein>
<sequence>MKKNKDIEVSVKETTREVNGETQAVHTLSIGKKTIGEIIEISSKKYEVHMNDNEVSLASNLDQAYEEIIRQWNLFQ</sequence>
<dbReference type="RefSeq" id="WP_125942758.1">
    <property type="nucleotide sequence ID" value="NZ_PXZH01000001.1"/>
</dbReference>
<organism evidence="1 2">
    <name type="scientific">Vagococcus humatus</name>
    <dbReference type="NCBI Taxonomy" id="1889241"/>
    <lineage>
        <taxon>Bacteria</taxon>
        <taxon>Bacillati</taxon>
        <taxon>Bacillota</taxon>
        <taxon>Bacilli</taxon>
        <taxon>Lactobacillales</taxon>
        <taxon>Enterococcaceae</taxon>
        <taxon>Vagococcus</taxon>
    </lineage>
</organism>
<dbReference type="Proteomes" id="UP000277864">
    <property type="component" value="Unassembled WGS sequence"/>
</dbReference>
<dbReference type="Pfam" id="PF11184">
    <property type="entry name" value="DUF2969"/>
    <property type="match status" value="1"/>
</dbReference>